<evidence type="ECO:0000313" key="5">
    <source>
        <dbReference type="Proteomes" id="UP001139000"/>
    </source>
</evidence>
<dbReference type="RefSeq" id="WP_234655954.1">
    <property type="nucleotide sequence ID" value="NZ_CP094997.1"/>
</dbReference>
<evidence type="ECO:0000259" key="3">
    <source>
        <dbReference type="Pfam" id="PF16344"/>
    </source>
</evidence>
<keyword evidence="1" id="KW-1133">Transmembrane helix</keyword>
<accession>A0A9X1PM15</accession>
<dbReference type="InterPro" id="IPR012373">
    <property type="entry name" value="Ferrdict_sens_TM"/>
</dbReference>
<keyword evidence="1" id="KW-0812">Transmembrane</keyword>
<dbReference type="Pfam" id="PF04773">
    <property type="entry name" value="FecR"/>
    <property type="match status" value="1"/>
</dbReference>
<feature type="domain" description="Protein FecR C-terminal" evidence="3">
    <location>
        <begin position="287"/>
        <end position="354"/>
    </location>
</feature>
<evidence type="ECO:0000259" key="2">
    <source>
        <dbReference type="Pfam" id="PF04773"/>
    </source>
</evidence>
<dbReference type="InterPro" id="IPR032508">
    <property type="entry name" value="FecR_C"/>
</dbReference>
<keyword evidence="1" id="KW-0472">Membrane</keyword>
<dbReference type="AlphaFoldDB" id="A0A9X1PM15"/>
<dbReference type="GO" id="GO:0016989">
    <property type="term" value="F:sigma factor antagonist activity"/>
    <property type="evidence" value="ECO:0007669"/>
    <property type="project" value="TreeGrafter"/>
</dbReference>
<dbReference type="Gene3D" id="3.55.50.30">
    <property type="match status" value="1"/>
</dbReference>
<evidence type="ECO:0000256" key="1">
    <source>
        <dbReference type="SAM" id="Phobius"/>
    </source>
</evidence>
<protein>
    <submittedName>
        <fullName evidence="4">FecR family protein</fullName>
    </submittedName>
</protein>
<keyword evidence="5" id="KW-1185">Reference proteome</keyword>
<reference evidence="4" key="1">
    <citation type="submission" date="2021-12" db="EMBL/GenBank/DDBJ databases">
        <title>Novel species in genus Dyadobacter.</title>
        <authorList>
            <person name="Ma C."/>
        </authorList>
    </citation>
    <scope>NUCLEOTIDE SEQUENCE</scope>
    <source>
        <strain evidence="4">LJ419</strain>
    </source>
</reference>
<feature type="transmembrane region" description="Helical" evidence="1">
    <location>
        <begin position="92"/>
        <end position="113"/>
    </location>
</feature>
<dbReference type="Pfam" id="PF16344">
    <property type="entry name" value="FecR_C"/>
    <property type="match status" value="1"/>
</dbReference>
<feature type="domain" description="FecR protein" evidence="2">
    <location>
        <begin position="143"/>
        <end position="232"/>
    </location>
</feature>
<dbReference type="Gene3D" id="2.60.120.1440">
    <property type="match status" value="1"/>
</dbReference>
<dbReference type="PIRSF" id="PIRSF018266">
    <property type="entry name" value="FecR"/>
    <property type="match status" value="1"/>
</dbReference>
<dbReference type="PANTHER" id="PTHR30273">
    <property type="entry name" value="PERIPLASMIC SIGNAL SENSOR AND SIGMA FACTOR ACTIVATOR FECR-RELATED"/>
    <property type="match status" value="1"/>
</dbReference>
<proteinExistence type="predicted"/>
<comment type="caution">
    <text evidence="4">The sequence shown here is derived from an EMBL/GenBank/DDBJ whole genome shotgun (WGS) entry which is preliminary data.</text>
</comment>
<dbReference type="PANTHER" id="PTHR30273:SF2">
    <property type="entry name" value="PROTEIN FECR"/>
    <property type="match status" value="1"/>
</dbReference>
<gene>
    <name evidence="4" type="ORF">LXM26_15360</name>
</gene>
<evidence type="ECO:0000313" key="4">
    <source>
        <dbReference type="EMBL" id="MCF0062885.1"/>
    </source>
</evidence>
<sequence length="360" mass="40929">MKNYDKYNLEDFLLDEDFRLWVTQHDQNASDFWTKIEGQYPEKKVVMQQARELLLTWNRNQSELSDDDLEIQVSRILASTGPRVTQPFQYRFTTTWISVAASALLIMGIGWGISHKMQKEQPASDYKQYVSQVQVPMKEVVNHTNQKMSVKLPDGSVVALSPASRISYAEAFRHNRKREVYLSGEAFFEVEKDALNPFFVYAHGLVTRVVGTSFLVKTTDTNVEVLVRSGRVSVLAMKDIDNQRSRNTELLLTPNQQAIFSTRDNLLSKSISSMPLELIKPETQSGFVFMDQPIHKVFATLEKVYGIPIVYDSAVMEKCSLHVELSNEPFFTKLDIISQTIGASYRVSDGQVIVSSEGCD</sequence>
<dbReference type="InterPro" id="IPR006860">
    <property type="entry name" value="FecR"/>
</dbReference>
<dbReference type="Proteomes" id="UP001139000">
    <property type="component" value="Unassembled WGS sequence"/>
</dbReference>
<name>A0A9X1PM15_9BACT</name>
<dbReference type="EMBL" id="JAJTTC010000003">
    <property type="protein sequence ID" value="MCF0062885.1"/>
    <property type="molecule type" value="Genomic_DNA"/>
</dbReference>
<organism evidence="4 5">
    <name type="scientific">Dyadobacter chenwenxiniae</name>
    <dbReference type="NCBI Taxonomy" id="2906456"/>
    <lineage>
        <taxon>Bacteria</taxon>
        <taxon>Pseudomonadati</taxon>
        <taxon>Bacteroidota</taxon>
        <taxon>Cytophagia</taxon>
        <taxon>Cytophagales</taxon>
        <taxon>Spirosomataceae</taxon>
        <taxon>Dyadobacter</taxon>
    </lineage>
</organism>